<comment type="function">
    <text evidence="7">Thiol-specific peroxidase that catalyzes the reduction of hydrogen peroxide and organic hydroperoxides to water and alcohols, respectively. Plays a role in cell protection against oxidative stress by detoxifying peroxides.</text>
</comment>
<dbReference type="InterPro" id="IPR013740">
    <property type="entry name" value="Redoxin"/>
</dbReference>
<evidence type="ECO:0000256" key="1">
    <source>
        <dbReference type="ARBA" id="ARBA00010505"/>
    </source>
</evidence>
<reference evidence="9 10" key="1">
    <citation type="journal article" date="2023" name="Elife">
        <title>Identification of key yeast species and microbe-microbe interactions impacting larval growth of Drosophila in the wild.</title>
        <authorList>
            <person name="Mure A."/>
            <person name="Sugiura Y."/>
            <person name="Maeda R."/>
            <person name="Honda K."/>
            <person name="Sakurai N."/>
            <person name="Takahashi Y."/>
            <person name="Watada M."/>
            <person name="Katoh T."/>
            <person name="Gotoh A."/>
            <person name="Gotoh Y."/>
            <person name="Taniguchi I."/>
            <person name="Nakamura K."/>
            <person name="Hayashi T."/>
            <person name="Katayama T."/>
            <person name="Uemura T."/>
            <person name="Hattori Y."/>
        </authorList>
    </citation>
    <scope>NUCLEOTIDE SEQUENCE [LARGE SCALE GENOMIC DNA]</scope>
    <source>
        <strain evidence="9 10">KH-74</strain>
    </source>
</reference>
<evidence type="ECO:0000313" key="9">
    <source>
        <dbReference type="EMBL" id="GMM57753.1"/>
    </source>
</evidence>
<dbReference type="GO" id="GO:0008379">
    <property type="term" value="F:thioredoxin peroxidase activity"/>
    <property type="evidence" value="ECO:0007669"/>
    <property type="project" value="InterPro"/>
</dbReference>
<dbReference type="GO" id="GO:0034599">
    <property type="term" value="P:cellular response to oxidative stress"/>
    <property type="evidence" value="ECO:0007669"/>
    <property type="project" value="InterPro"/>
</dbReference>
<dbReference type="PROSITE" id="PS51352">
    <property type="entry name" value="THIOREDOXIN_2"/>
    <property type="match status" value="1"/>
</dbReference>
<comment type="similarity">
    <text evidence="1 7">Belongs to the peroxiredoxin family. Prx5 subfamily.</text>
</comment>
<dbReference type="Pfam" id="PF08534">
    <property type="entry name" value="Redoxin"/>
    <property type="match status" value="1"/>
</dbReference>
<keyword evidence="5 7" id="KW-0676">Redox-active center</keyword>
<dbReference type="InterPro" id="IPR037944">
    <property type="entry name" value="PRX5-like"/>
</dbReference>
<dbReference type="GO" id="GO:0005777">
    <property type="term" value="C:peroxisome"/>
    <property type="evidence" value="ECO:0007669"/>
    <property type="project" value="TreeGrafter"/>
</dbReference>
<name>A0AAV5S1Z9_MAUHU</name>
<dbReference type="EMBL" id="BTGD01000016">
    <property type="protein sequence ID" value="GMM57753.1"/>
    <property type="molecule type" value="Genomic_DNA"/>
</dbReference>
<keyword evidence="4 7" id="KW-0560">Oxidoreductase</keyword>
<dbReference type="AlphaFoldDB" id="A0AAV5S1Z9"/>
<keyword evidence="2 7" id="KW-0575">Peroxidase</keyword>
<dbReference type="GO" id="GO:0045454">
    <property type="term" value="P:cell redox homeostasis"/>
    <property type="evidence" value="ECO:0007669"/>
    <property type="project" value="TreeGrafter"/>
</dbReference>
<dbReference type="GO" id="GO:0042744">
    <property type="term" value="P:hydrogen peroxide catabolic process"/>
    <property type="evidence" value="ECO:0007669"/>
    <property type="project" value="TreeGrafter"/>
</dbReference>
<proteinExistence type="inferred from homology"/>
<keyword evidence="10" id="KW-1185">Reference proteome</keyword>
<evidence type="ECO:0000256" key="6">
    <source>
        <dbReference type="PIRSR" id="PIRSR637944-1"/>
    </source>
</evidence>
<evidence type="ECO:0000256" key="4">
    <source>
        <dbReference type="ARBA" id="ARBA00023002"/>
    </source>
</evidence>
<feature type="active site" description="Cysteine sulfenic acid (-SOH) intermediate" evidence="6">
    <location>
        <position position="64"/>
    </location>
</feature>
<dbReference type="InterPro" id="IPR036249">
    <property type="entry name" value="Thioredoxin-like_sf"/>
</dbReference>
<protein>
    <submittedName>
        <fullName evidence="9">Thioredoxin peroxidase</fullName>
    </submittedName>
</protein>
<gene>
    <name evidence="9" type="ORF">DAKH74_043690</name>
</gene>
<organism evidence="9 10">
    <name type="scientific">Maudiozyma humilis</name>
    <name type="common">Sour dough yeast</name>
    <name type="synonym">Kazachstania humilis</name>
    <dbReference type="NCBI Taxonomy" id="51915"/>
    <lineage>
        <taxon>Eukaryota</taxon>
        <taxon>Fungi</taxon>
        <taxon>Dikarya</taxon>
        <taxon>Ascomycota</taxon>
        <taxon>Saccharomycotina</taxon>
        <taxon>Saccharomycetes</taxon>
        <taxon>Saccharomycetales</taxon>
        <taxon>Saccharomycetaceae</taxon>
        <taxon>Maudiozyma</taxon>
    </lineage>
</organism>
<evidence type="ECO:0000256" key="3">
    <source>
        <dbReference type="ARBA" id="ARBA00022862"/>
    </source>
</evidence>
<dbReference type="SUPFAM" id="SSF52833">
    <property type="entry name" value="Thioredoxin-like"/>
    <property type="match status" value="1"/>
</dbReference>
<evidence type="ECO:0000259" key="8">
    <source>
        <dbReference type="PROSITE" id="PS51352"/>
    </source>
</evidence>
<dbReference type="PANTHER" id="PTHR10430:SF16">
    <property type="entry name" value="PEROXIREDOXIN-5, MITOCHONDRIAL"/>
    <property type="match status" value="1"/>
</dbReference>
<sequence>MSALINQPFPAKDMSFQYISIGPEDFAEKHGACKMPQTVAWDKFIKENKTVVITGAPAAFSPTCSISHVPGYIAYADELVQDKEVDQILVLTVDSPFALQAWAKDLGVKDTTHLKFVSDAGAQFVKSIGFELPVGNGVNWSGRWAIVVKDGIVTYAAKEENPATDVTVSSVESVLAHL</sequence>
<dbReference type="Gene3D" id="3.40.30.10">
    <property type="entry name" value="Glutaredoxin"/>
    <property type="match status" value="1"/>
</dbReference>
<accession>A0AAV5S1Z9</accession>
<evidence type="ECO:0000313" key="10">
    <source>
        <dbReference type="Proteomes" id="UP001377567"/>
    </source>
</evidence>
<evidence type="ECO:0000256" key="2">
    <source>
        <dbReference type="ARBA" id="ARBA00022559"/>
    </source>
</evidence>
<evidence type="ECO:0000256" key="7">
    <source>
        <dbReference type="RuleBase" id="RU366011"/>
    </source>
</evidence>
<feature type="domain" description="Thioredoxin" evidence="8">
    <location>
        <begin position="3"/>
        <end position="178"/>
    </location>
</feature>
<dbReference type="PANTHER" id="PTHR10430">
    <property type="entry name" value="PEROXIREDOXIN"/>
    <property type="match status" value="1"/>
</dbReference>
<dbReference type="Proteomes" id="UP001377567">
    <property type="component" value="Unassembled WGS sequence"/>
</dbReference>
<evidence type="ECO:0000256" key="5">
    <source>
        <dbReference type="ARBA" id="ARBA00023284"/>
    </source>
</evidence>
<dbReference type="CDD" id="cd03013">
    <property type="entry name" value="PRX5_like"/>
    <property type="match status" value="1"/>
</dbReference>
<comment type="caution">
    <text evidence="9">The sequence shown here is derived from an EMBL/GenBank/DDBJ whole genome shotgun (WGS) entry which is preliminary data.</text>
</comment>
<dbReference type="InterPro" id="IPR013766">
    <property type="entry name" value="Thioredoxin_domain"/>
</dbReference>
<keyword evidence="3 7" id="KW-0049">Antioxidant</keyword>
<dbReference type="GO" id="GO:0005739">
    <property type="term" value="C:mitochondrion"/>
    <property type="evidence" value="ECO:0007669"/>
    <property type="project" value="TreeGrafter"/>
</dbReference>